<evidence type="ECO:0000256" key="9">
    <source>
        <dbReference type="ARBA" id="ARBA00048540"/>
    </source>
</evidence>
<keyword evidence="12" id="KW-0472">Membrane</keyword>
<evidence type="ECO:0000256" key="6">
    <source>
        <dbReference type="ARBA" id="ARBA00022827"/>
    </source>
</evidence>
<dbReference type="InterPro" id="IPR024932">
    <property type="entry name" value="ApbE"/>
</dbReference>
<evidence type="ECO:0000256" key="4">
    <source>
        <dbReference type="ARBA" id="ARBA00022679"/>
    </source>
</evidence>
<feature type="binding site" evidence="11">
    <location>
        <position position="304"/>
    </location>
    <ligand>
        <name>Mg(2+)</name>
        <dbReference type="ChEBI" id="CHEBI:18420"/>
    </ligand>
</feature>
<sequence length="371" mass="41472">MFKKYIFLLFLAFYMLLAFSCRSAIKEYSKTWLSIGTVCRVRILTFEPQKKAEEVLEKVYAELIKLDSIFNANTDKISAENNNLKGLTTANESELERLNKEAGLSPLEVSPELYELLQISLMMAELTDGAFNPAIGPLVKLWNIGFENEAVPSTEDIKEVLPLLDYKNIILSEGNKVFLQKKGMRLDLGGIAKGYAADKIAKILLEHGIKDFLIDLGGNILVSGKNPSGKTWKTALRNPIIGKQNPVISMNLQDASLVTSGNYERFIEKDGIIYHHIFDSKTGYPVQNRLNASSIISESSTLADALSTSSYVLGEEKTRALLQKLITMDFPLIGKPKMPACFLFYKDNSISVFGNDEISVEIIDQNFFIKK</sequence>
<dbReference type="Pfam" id="PF02424">
    <property type="entry name" value="ApbE"/>
    <property type="match status" value="1"/>
</dbReference>
<evidence type="ECO:0000313" key="13">
    <source>
        <dbReference type="EMBL" id="EMB33469.1"/>
    </source>
</evidence>
<dbReference type="PANTHER" id="PTHR30040:SF2">
    <property type="entry name" value="FAD:PROTEIN FMN TRANSFERASE"/>
    <property type="match status" value="1"/>
</dbReference>
<comment type="subcellular location">
    <subcellularLocation>
        <location evidence="12">Cell inner membrane</location>
        <topology evidence="12">Lipid-anchor</topology>
        <orientation evidence="12">Periplasmic side</orientation>
    </subcellularLocation>
</comment>
<evidence type="ECO:0000256" key="2">
    <source>
        <dbReference type="ARBA" id="ARBA00016337"/>
    </source>
</evidence>
<keyword evidence="5 10" id="KW-0479">Metal-binding</keyword>
<comment type="caution">
    <text evidence="13">The sequence shown here is derived from an EMBL/GenBank/DDBJ whole genome shotgun (WGS) entry which is preliminary data.</text>
</comment>
<accession>A0A0E2E4F4</accession>
<protein>
    <recommendedName>
        <fullName evidence="2 10">FAD:protein FMN transferase</fullName>
        <ecNumber evidence="1 10">2.7.1.180</ecNumber>
    </recommendedName>
    <alternativeName>
        <fullName evidence="8 10">Flavin transferase</fullName>
    </alternativeName>
</protein>
<feature type="binding site" evidence="11">
    <location>
        <position position="308"/>
    </location>
    <ligand>
        <name>Mg(2+)</name>
        <dbReference type="ChEBI" id="CHEBI:18420"/>
    </ligand>
</feature>
<dbReference type="EMBL" id="AGDV01000011">
    <property type="protein sequence ID" value="EMB33469.1"/>
    <property type="molecule type" value="Genomic_DNA"/>
</dbReference>
<keyword evidence="12" id="KW-1003">Cell membrane</keyword>
<dbReference type="EC" id="2.7.1.180" evidence="1 10"/>
<keyword evidence="4 10" id="KW-0808">Transferase</keyword>
<proteinExistence type="inferred from homology"/>
<evidence type="ECO:0000256" key="8">
    <source>
        <dbReference type="ARBA" id="ARBA00031306"/>
    </source>
</evidence>
<evidence type="ECO:0000256" key="3">
    <source>
        <dbReference type="ARBA" id="ARBA00022630"/>
    </source>
</evidence>
<dbReference type="InterPro" id="IPR003374">
    <property type="entry name" value="ApbE-like_sf"/>
</dbReference>
<keyword evidence="12" id="KW-0449">Lipoprotein</keyword>
<evidence type="ECO:0000256" key="5">
    <source>
        <dbReference type="ARBA" id="ARBA00022723"/>
    </source>
</evidence>
<comment type="function">
    <text evidence="12">Flavin transferase that catalyzes the transfer of the FMN moiety of FAD and its covalent binding to the hydroxyl group of a threonine residue in a target flavoprotein.</text>
</comment>
<name>A0A0E2E4F4_TREDN</name>
<dbReference type="GO" id="GO:0046872">
    <property type="term" value="F:metal ion binding"/>
    <property type="evidence" value="ECO:0007669"/>
    <property type="project" value="UniProtKB-UniRule"/>
</dbReference>
<evidence type="ECO:0000256" key="1">
    <source>
        <dbReference type="ARBA" id="ARBA00011955"/>
    </source>
</evidence>
<dbReference type="GO" id="GO:0016740">
    <property type="term" value="F:transferase activity"/>
    <property type="evidence" value="ECO:0007669"/>
    <property type="project" value="UniProtKB-UniRule"/>
</dbReference>
<evidence type="ECO:0000256" key="11">
    <source>
        <dbReference type="PIRSR" id="PIRSR006268-2"/>
    </source>
</evidence>
<dbReference type="GO" id="GO:0005886">
    <property type="term" value="C:plasma membrane"/>
    <property type="evidence" value="ECO:0007669"/>
    <property type="project" value="UniProtKB-SubCell"/>
</dbReference>
<evidence type="ECO:0000256" key="10">
    <source>
        <dbReference type="PIRNR" id="PIRNR006268"/>
    </source>
</evidence>
<organism evidence="13">
    <name type="scientific">Treponema denticola H-22</name>
    <dbReference type="NCBI Taxonomy" id="999432"/>
    <lineage>
        <taxon>Bacteria</taxon>
        <taxon>Pseudomonadati</taxon>
        <taxon>Spirochaetota</taxon>
        <taxon>Spirochaetia</taxon>
        <taxon>Spirochaetales</taxon>
        <taxon>Treponemataceae</taxon>
        <taxon>Treponema</taxon>
    </lineage>
</organism>
<dbReference type="Proteomes" id="UP000011705">
    <property type="component" value="Chromosome"/>
</dbReference>
<dbReference type="PANTHER" id="PTHR30040">
    <property type="entry name" value="THIAMINE BIOSYNTHESIS LIPOPROTEIN APBE"/>
    <property type="match status" value="1"/>
</dbReference>
<keyword evidence="12" id="KW-0997">Cell inner membrane</keyword>
<comment type="cofactor">
    <cofactor evidence="11">
        <name>Mg(2+)</name>
        <dbReference type="ChEBI" id="CHEBI:18420"/>
    </cofactor>
    <cofactor evidence="11">
        <name>Mn(2+)</name>
        <dbReference type="ChEBI" id="CHEBI:29035"/>
    </cofactor>
    <text evidence="11">Magnesium. Can also use manganese.</text>
</comment>
<evidence type="ECO:0000256" key="12">
    <source>
        <dbReference type="RuleBase" id="RU363002"/>
    </source>
</evidence>
<comment type="catalytic activity">
    <reaction evidence="9 10 12">
        <text>L-threonyl-[protein] + FAD = FMN-L-threonyl-[protein] + AMP + H(+)</text>
        <dbReference type="Rhea" id="RHEA:36847"/>
        <dbReference type="Rhea" id="RHEA-COMP:11060"/>
        <dbReference type="Rhea" id="RHEA-COMP:11061"/>
        <dbReference type="ChEBI" id="CHEBI:15378"/>
        <dbReference type="ChEBI" id="CHEBI:30013"/>
        <dbReference type="ChEBI" id="CHEBI:57692"/>
        <dbReference type="ChEBI" id="CHEBI:74257"/>
        <dbReference type="ChEBI" id="CHEBI:456215"/>
        <dbReference type="EC" id="2.7.1.180"/>
    </reaction>
</comment>
<dbReference type="AlphaFoldDB" id="A0A0E2E4F4"/>
<feature type="binding site" evidence="11">
    <location>
        <position position="190"/>
    </location>
    <ligand>
        <name>Mg(2+)</name>
        <dbReference type="ChEBI" id="CHEBI:18420"/>
    </ligand>
</feature>
<keyword evidence="3 10" id="KW-0285">Flavoprotein</keyword>
<dbReference type="SUPFAM" id="SSF143631">
    <property type="entry name" value="ApbE-like"/>
    <property type="match status" value="1"/>
</dbReference>
<dbReference type="RefSeq" id="WP_002684340.1">
    <property type="nucleotide sequence ID" value="NZ_CM001795.1"/>
</dbReference>
<reference evidence="13" key="1">
    <citation type="submission" date="2012-01" db="EMBL/GenBank/DDBJ databases">
        <title>The Genome Sequence of Treponema denticola H-22.</title>
        <authorList>
            <consortium name="The Broad Institute Genome Sequencing Platform"/>
            <person name="Earl A."/>
            <person name="Ward D."/>
            <person name="Feldgarden M."/>
            <person name="Gevers D."/>
            <person name="Blanton J.M."/>
            <person name="Fenno C.J."/>
            <person name="Baranova O.V."/>
            <person name="Mathney J."/>
            <person name="Dewhirst F.E."/>
            <person name="Izard J."/>
            <person name="Young S.K."/>
            <person name="Zeng Q."/>
            <person name="Gargeya S."/>
            <person name="Fitzgerald M."/>
            <person name="Haas B."/>
            <person name="Abouelleil A."/>
            <person name="Alvarado L."/>
            <person name="Arachchi H.M."/>
            <person name="Berlin A."/>
            <person name="Chapman S.B."/>
            <person name="Gearin G."/>
            <person name="Goldberg J."/>
            <person name="Griggs A."/>
            <person name="Gujja S."/>
            <person name="Hansen M."/>
            <person name="Heiman D."/>
            <person name="Howarth C."/>
            <person name="Larimer J."/>
            <person name="Lui A."/>
            <person name="MacDonald P.J.P."/>
            <person name="McCowen C."/>
            <person name="Montmayeur A."/>
            <person name="Murphy C."/>
            <person name="Neiman D."/>
            <person name="Pearson M."/>
            <person name="Priest M."/>
            <person name="Roberts A."/>
            <person name="Saif S."/>
            <person name="Shea T."/>
            <person name="Sisk P."/>
            <person name="Stolte C."/>
            <person name="Sykes S."/>
            <person name="Wortman J."/>
            <person name="Nusbaum C."/>
            <person name="Birren B."/>
        </authorList>
    </citation>
    <scope>NUCLEOTIDE SEQUENCE [LARGE SCALE GENOMIC DNA]</scope>
    <source>
        <strain evidence="13">H-22</strain>
    </source>
</reference>
<keyword evidence="7 10" id="KW-0460">Magnesium</keyword>
<dbReference type="PROSITE" id="PS51257">
    <property type="entry name" value="PROKAR_LIPOPROTEIN"/>
    <property type="match status" value="1"/>
</dbReference>
<dbReference type="PIRSF" id="PIRSF006268">
    <property type="entry name" value="ApbE"/>
    <property type="match status" value="1"/>
</dbReference>
<dbReference type="Gene3D" id="3.10.520.10">
    <property type="entry name" value="ApbE-like domains"/>
    <property type="match status" value="1"/>
</dbReference>
<dbReference type="HOGENOM" id="CLU_044403_1_0_12"/>
<dbReference type="PATRIC" id="fig|999432.5.peg.1334"/>
<gene>
    <name evidence="13" type="ORF">HMPREF9726_01283</name>
</gene>
<keyword evidence="6 10" id="KW-0274">FAD</keyword>
<evidence type="ECO:0000256" key="7">
    <source>
        <dbReference type="ARBA" id="ARBA00022842"/>
    </source>
</evidence>
<comment type="similarity">
    <text evidence="10 12">Belongs to the ApbE family.</text>
</comment>